<organism evidence="2 3">
    <name type="scientific">Metschnikowia bicuspidata var. bicuspidata NRRL YB-4993</name>
    <dbReference type="NCBI Taxonomy" id="869754"/>
    <lineage>
        <taxon>Eukaryota</taxon>
        <taxon>Fungi</taxon>
        <taxon>Dikarya</taxon>
        <taxon>Ascomycota</taxon>
        <taxon>Saccharomycotina</taxon>
        <taxon>Pichiomycetes</taxon>
        <taxon>Metschnikowiaceae</taxon>
        <taxon>Metschnikowia</taxon>
    </lineage>
</organism>
<dbReference type="GeneID" id="30027090"/>
<dbReference type="OrthoDB" id="4024574at2759"/>
<feature type="region of interest" description="Disordered" evidence="1">
    <location>
        <begin position="187"/>
        <end position="210"/>
    </location>
</feature>
<evidence type="ECO:0000313" key="3">
    <source>
        <dbReference type="Proteomes" id="UP000092555"/>
    </source>
</evidence>
<feature type="region of interest" description="Disordered" evidence="1">
    <location>
        <begin position="129"/>
        <end position="159"/>
    </location>
</feature>
<feature type="region of interest" description="Disordered" evidence="1">
    <location>
        <begin position="344"/>
        <end position="380"/>
    </location>
</feature>
<dbReference type="RefSeq" id="XP_018711830.1">
    <property type="nucleotide sequence ID" value="XM_018854114.1"/>
</dbReference>
<dbReference type="Proteomes" id="UP000092555">
    <property type="component" value="Unassembled WGS sequence"/>
</dbReference>
<evidence type="ECO:0000256" key="1">
    <source>
        <dbReference type="SAM" id="MobiDB-lite"/>
    </source>
</evidence>
<keyword evidence="3" id="KW-1185">Reference proteome</keyword>
<feature type="compositionally biased region" description="Polar residues" evidence="1">
    <location>
        <begin position="352"/>
        <end position="362"/>
    </location>
</feature>
<feature type="compositionally biased region" description="Basic and acidic residues" evidence="1">
    <location>
        <begin position="129"/>
        <end position="152"/>
    </location>
</feature>
<reference evidence="2 3" key="1">
    <citation type="submission" date="2016-05" db="EMBL/GenBank/DDBJ databases">
        <title>Comparative genomics of biotechnologically important yeasts.</title>
        <authorList>
            <consortium name="DOE Joint Genome Institute"/>
            <person name="Riley R."/>
            <person name="Haridas S."/>
            <person name="Wolfe K.H."/>
            <person name="Lopes M.R."/>
            <person name="Hittinger C.T."/>
            <person name="Goker M."/>
            <person name="Salamov A."/>
            <person name="Wisecaver J."/>
            <person name="Long T.M."/>
            <person name="Aerts A.L."/>
            <person name="Barry K."/>
            <person name="Choi C."/>
            <person name="Clum A."/>
            <person name="Coughlan A.Y."/>
            <person name="Deshpande S."/>
            <person name="Douglass A.P."/>
            <person name="Hanson S.J."/>
            <person name="Klenk H.-P."/>
            <person name="LaButti K."/>
            <person name="Lapidus A."/>
            <person name="Lindquist E."/>
            <person name="Lipzen A."/>
            <person name="Meier-kolthoff J.P."/>
            <person name="Ohm R.A."/>
            <person name="Otillar R.P."/>
            <person name="Pangilinan J."/>
            <person name="Peng Y."/>
            <person name="Rokas A."/>
            <person name="Rosa C.A."/>
            <person name="Scheuner C."/>
            <person name="Sibirny A.A."/>
            <person name="Slot J.C."/>
            <person name="Stielow J.B."/>
            <person name="Sun H."/>
            <person name="Kurtzman C.P."/>
            <person name="Blackwell M."/>
            <person name="Grigoriev I.V."/>
            <person name="Jeffries T.W."/>
        </authorList>
    </citation>
    <scope>NUCLEOTIDE SEQUENCE [LARGE SCALE GENOMIC DNA]</scope>
    <source>
        <strain evidence="2 3">NRRL YB-4993</strain>
    </source>
</reference>
<name>A0A1A0HBF7_9ASCO</name>
<dbReference type="EMBL" id="LXTC01000003">
    <property type="protein sequence ID" value="OBA21320.1"/>
    <property type="molecule type" value="Genomic_DNA"/>
</dbReference>
<proteinExistence type="predicted"/>
<evidence type="ECO:0000313" key="2">
    <source>
        <dbReference type="EMBL" id="OBA21320.1"/>
    </source>
</evidence>
<protein>
    <submittedName>
        <fullName evidence="2">Uncharacterized protein</fullName>
    </submittedName>
</protein>
<feature type="compositionally biased region" description="Basic and acidic residues" evidence="1">
    <location>
        <begin position="367"/>
        <end position="379"/>
    </location>
</feature>
<sequence>MSLATRPAPRILQPSTGRKITRKAIATAHRAMKLLVHAIFMFCFVPLALAGICSSNTVVPFSGYKVTRRHKIRLRPLQSDSYLVLTKCHRGLPVFSRTVATPSAISEFSIPFTSADTELDFLDRWGRRGKKEQRNSDDRESPGDLSESEHRRGSNMRPGRGLAFRAWLSSFGWMHAHEPAQGYINGGIETSSIRSGTPGARTRRARGQQERIPRSRSLRTKTVGASILNSPLFETSTVRNQAQARVADTESLRMTEIKTRGLKLTGPARRWRNQPFPAPAPCLKLARRKRYARLDVVIFIPATYVGVLFTCNPQDSTHDEEQEWRWDAQAIEKRLPMATEARRYPRHRQGASLENNQQTSKLLQRASKSERQESSHRDISSPAHKFAMAIAAKDKFIESQPGTAAYETEFSGAPVCPLVADDYSAHWLSVQLHPPALVYHIPYLRSPSIWDPRFLSSETELPEWSEDVDINEAYIYSEADLAGINENLMKSTRPKRPRSPR</sequence>
<accession>A0A1A0HBF7</accession>
<dbReference type="AlphaFoldDB" id="A0A1A0HBF7"/>
<gene>
    <name evidence="2" type="ORF">METBIDRAFT_11855</name>
</gene>
<comment type="caution">
    <text evidence="2">The sequence shown here is derived from an EMBL/GenBank/DDBJ whole genome shotgun (WGS) entry which is preliminary data.</text>
</comment>